<dbReference type="Pfam" id="PF07859">
    <property type="entry name" value="Abhydrolase_3"/>
    <property type="match status" value="1"/>
</dbReference>
<dbReference type="InterPro" id="IPR050300">
    <property type="entry name" value="GDXG_lipolytic_enzyme"/>
</dbReference>
<evidence type="ECO:0000256" key="1">
    <source>
        <dbReference type="ARBA" id="ARBA00022801"/>
    </source>
</evidence>
<dbReference type="STRING" id="1656094.BFC18_14675"/>
<dbReference type="Gene3D" id="3.40.50.1820">
    <property type="entry name" value="alpha/beta hydrolase"/>
    <property type="match status" value="1"/>
</dbReference>
<evidence type="ECO:0000313" key="4">
    <source>
        <dbReference type="Proteomes" id="UP000175691"/>
    </source>
</evidence>
<dbReference type="InterPro" id="IPR013094">
    <property type="entry name" value="AB_hydrolase_3"/>
</dbReference>
<dbReference type="SUPFAM" id="SSF53474">
    <property type="entry name" value="alpha/beta-Hydrolases"/>
    <property type="match status" value="1"/>
</dbReference>
<dbReference type="EMBL" id="MDHN01000029">
    <property type="protein sequence ID" value="OFC70405.1"/>
    <property type="molecule type" value="Genomic_DNA"/>
</dbReference>
<keyword evidence="1" id="KW-0378">Hydrolase</keyword>
<evidence type="ECO:0000259" key="2">
    <source>
        <dbReference type="Pfam" id="PF07859"/>
    </source>
</evidence>
<dbReference type="Proteomes" id="UP000175691">
    <property type="component" value="Unassembled WGS sequence"/>
</dbReference>
<evidence type="ECO:0000313" key="3">
    <source>
        <dbReference type="EMBL" id="OFC70405.1"/>
    </source>
</evidence>
<name>A0A1E7ZA45_9ALTE</name>
<dbReference type="RefSeq" id="WP_070126049.1">
    <property type="nucleotide sequence ID" value="NZ_MDHN01000029.1"/>
</dbReference>
<feature type="domain" description="Alpha/beta hydrolase fold-3" evidence="2">
    <location>
        <begin position="73"/>
        <end position="204"/>
    </location>
</feature>
<comment type="caution">
    <text evidence="3">The sequence shown here is derived from an EMBL/GenBank/DDBJ whole genome shotgun (WGS) entry which is preliminary data.</text>
</comment>
<accession>A0A1E7ZA45</accession>
<proteinExistence type="predicted"/>
<gene>
    <name evidence="3" type="ORF">BFC18_14675</name>
</gene>
<dbReference type="AlphaFoldDB" id="A0A1E7ZA45"/>
<reference evidence="3 4" key="1">
    <citation type="submission" date="2016-08" db="EMBL/GenBank/DDBJ databases">
        <authorList>
            <person name="Seilhamer J.J."/>
        </authorList>
    </citation>
    <scope>NUCLEOTIDE SEQUENCE [LARGE SCALE GENOMIC DNA]</scope>
    <source>
        <strain evidence="3 4">KCTC 42603</strain>
    </source>
</reference>
<sequence length="286" mass="31403">MQDPVVRQQIAALGRELGPAMMQGMQQAFDKEQRALVQRQPATATDVPYGEHERQVLDIYGGEPDAATRKPVFVFVHGGGFLKGDKGDDERWYNACVGRMAAEQGWLGVVINYRLAPEFVWPTGGEDLGLVVQWLKINVAAHGGDADKIVLCGTSAGACHVATYLQLHADKTDVRGAVLLSGLYGATPLDERDTQYYGESALYSERMPLPALTASPIPLMVVCTEFDPPRFQQEYLGLLQFRLEANQQLDQSMVLSGHNHYSVAGHLGTSDTRLRDEIAVFVSKVI</sequence>
<dbReference type="OrthoDB" id="9775851at2"/>
<dbReference type="GO" id="GO:0016787">
    <property type="term" value="F:hydrolase activity"/>
    <property type="evidence" value="ECO:0007669"/>
    <property type="project" value="UniProtKB-KW"/>
</dbReference>
<dbReference type="PANTHER" id="PTHR48081:SF33">
    <property type="entry name" value="KYNURENINE FORMAMIDASE"/>
    <property type="match status" value="1"/>
</dbReference>
<keyword evidence="4" id="KW-1185">Reference proteome</keyword>
<dbReference type="PANTHER" id="PTHR48081">
    <property type="entry name" value="AB HYDROLASE SUPERFAMILY PROTEIN C4A8.06C"/>
    <property type="match status" value="1"/>
</dbReference>
<dbReference type="InterPro" id="IPR029058">
    <property type="entry name" value="AB_hydrolase_fold"/>
</dbReference>
<organism evidence="3 4">
    <name type="scientific">Alteromonas confluentis</name>
    <dbReference type="NCBI Taxonomy" id="1656094"/>
    <lineage>
        <taxon>Bacteria</taxon>
        <taxon>Pseudomonadati</taxon>
        <taxon>Pseudomonadota</taxon>
        <taxon>Gammaproteobacteria</taxon>
        <taxon>Alteromonadales</taxon>
        <taxon>Alteromonadaceae</taxon>
        <taxon>Alteromonas/Salinimonas group</taxon>
        <taxon>Alteromonas</taxon>
    </lineage>
</organism>
<protein>
    <submittedName>
        <fullName evidence="3">Esterase</fullName>
    </submittedName>
</protein>